<dbReference type="Proteomes" id="UP000499080">
    <property type="component" value="Unassembled WGS sequence"/>
</dbReference>
<name>A0A4Y2P4F6_ARAVE</name>
<reference evidence="1 2" key="1">
    <citation type="journal article" date="2019" name="Sci. Rep.">
        <title>Orb-weaving spider Araneus ventricosus genome elucidates the spidroin gene catalogue.</title>
        <authorList>
            <person name="Kono N."/>
            <person name="Nakamura H."/>
            <person name="Ohtoshi R."/>
            <person name="Moran D.A.P."/>
            <person name="Shinohara A."/>
            <person name="Yoshida Y."/>
            <person name="Fujiwara M."/>
            <person name="Mori M."/>
            <person name="Tomita M."/>
            <person name="Arakawa K."/>
        </authorList>
    </citation>
    <scope>NUCLEOTIDE SEQUENCE [LARGE SCALE GENOMIC DNA]</scope>
</reference>
<evidence type="ECO:0000313" key="1">
    <source>
        <dbReference type="EMBL" id="GBN45903.1"/>
    </source>
</evidence>
<sequence>MRFSQYINADLGNSQKKSFIALQKCCSVTYFYHILCRDARLRDQWIHVRNPNPANLPRMRAWWALNRIWRVRNPPAGLVRKFGEGMLAQSSSSDCRKKF</sequence>
<protein>
    <submittedName>
        <fullName evidence="1">Uncharacterized protein</fullName>
    </submittedName>
</protein>
<organism evidence="1 2">
    <name type="scientific">Araneus ventricosus</name>
    <name type="common">Orbweaver spider</name>
    <name type="synonym">Epeira ventricosa</name>
    <dbReference type="NCBI Taxonomy" id="182803"/>
    <lineage>
        <taxon>Eukaryota</taxon>
        <taxon>Metazoa</taxon>
        <taxon>Ecdysozoa</taxon>
        <taxon>Arthropoda</taxon>
        <taxon>Chelicerata</taxon>
        <taxon>Arachnida</taxon>
        <taxon>Araneae</taxon>
        <taxon>Araneomorphae</taxon>
        <taxon>Entelegynae</taxon>
        <taxon>Araneoidea</taxon>
        <taxon>Araneidae</taxon>
        <taxon>Araneus</taxon>
    </lineage>
</organism>
<keyword evidence="2" id="KW-1185">Reference proteome</keyword>
<gene>
    <name evidence="1" type="ORF">AVEN_208284_1</name>
</gene>
<accession>A0A4Y2P4F6</accession>
<evidence type="ECO:0000313" key="2">
    <source>
        <dbReference type="Proteomes" id="UP000499080"/>
    </source>
</evidence>
<dbReference type="EMBL" id="BGPR01010383">
    <property type="protein sequence ID" value="GBN45903.1"/>
    <property type="molecule type" value="Genomic_DNA"/>
</dbReference>
<dbReference type="AlphaFoldDB" id="A0A4Y2P4F6"/>
<proteinExistence type="predicted"/>
<comment type="caution">
    <text evidence="1">The sequence shown here is derived from an EMBL/GenBank/DDBJ whole genome shotgun (WGS) entry which is preliminary data.</text>
</comment>